<protein>
    <recommendedName>
        <fullName evidence="3">SAP domain-containing protein</fullName>
    </recommendedName>
</protein>
<feature type="region of interest" description="Disordered" evidence="2">
    <location>
        <begin position="68"/>
        <end position="119"/>
    </location>
</feature>
<keyword evidence="1" id="KW-0175">Coiled coil</keyword>
<feature type="coiled-coil region" evidence="1">
    <location>
        <begin position="732"/>
        <end position="812"/>
    </location>
</feature>
<dbReference type="InterPro" id="IPR003034">
    <property type="entry name" value="SAP_dom"/>
</dbReference>
<feature type="compositionally biased region" description="Acidic residues" evidence="2">
    <location>
        <begin position="496"/>
        <end position="505"/>
    </location>
</feature>
<dbReference type="EMBL" id="JALJOR010000012">
    <property type="protein sequence ID" value="KAK9807846.1"/>
    <property type="molecule type" value="Genomic_DNA"/>
</dbReference>
<evidence type="ECO:0000256" key="1">
    <source>
        <dbReference type="SAM" id="Coils"/>
    </source>
</evidence>
<organism evidence="4 5">
    <name type="scientific">[Myrmecia] bisecta</name>
    <dbReference type="NCBI Taxonomy" id="41462"/>
    <lineage>
        <taxon>Eukaryota</taxon>
        <taxon>Viridiplantae</taxon>
        <taxon>Chlorophyta</taxon>
        <taxon>core chlorophytes</taxon>
        <taxon>Trebouxiophyceae</taxon>
        <taxon>Trebouxiales</taxon>
        <taxon>Trebouxiaceae</taxon>
        <taxon>Myrmecia</taxon>
    </lineage>
</organism>
<feature type="region of interest" description="Disordered" evidence="2">
    <location>
        <begin position="447"/>
        <end position="505"/>
    </location>
</feature>
<dbReference type="Proteomes" id="UP001489004">
    <property type="component" value="Unassembled WGS sequence"/>
</dbReference>
<feature type="domain" description="SAP" evidence="3">
    <location>
        <begin position="203"/>
        <end position="237"/>
    </location>
</feature>
<feature type="compositionally biased region" description="Acidic residues" evidence="2">
    <location>
        <begin position="580"/>
        <end position="589"/>
    </location>
</feature>
<dbReference type="PROSITE" id="PS50800">
    <property type="entry name" value="SAP"/>
    <property type="match status" value="1"/>
</dbReference>
<evidence type="ECO:0000256" key="2">
    <source>
        <dbReference type="SAM" id="MobiDB-lite"/>
    </source>
</evidence>
<accession>A0AAW1PEE8</accession>
<feature type="compositionally biased region" description="Basic and acidic residues" evidence="2">
    <location>
        <begin position="452"/>
        <end position="465"/>
    </location>
</feature>
<feature type="region of interest" description="Disordered" evidence="2">
    <location>
        <begin position="580"/>
        <end position="698"/>
    </location>
</feature>
<feature type="compositionally biased region" description="Low complexity" evidence="2">
    <location>
        <begin position="68"/>
        <end position="82"/>
    </location>
</feature>
<comment type="caution">
    <text evidence="4">The sequence shown here is derived from an EMBL/GenBank/DDBJ whole genome shotgun (WGS) entry which is preliminary data.</text>
</comment>
<feature type="region of interest" description="Disordered" evidence="2">
    <location>
        <begin position="268"/>
        <end position="291"/>
    </location>
</feature>
<dbReference type="AlphaFoldDB" id="A0AAW1PEE8"/>
<gene>
    <name evidence="4" type="ORF">WJX72_011181</name>
</gene>
<dbReference type="SMART" id="SM00513">
    <property type="entry name" value="SAP"/>
    <property type="match status" value="2"/>
</dbReference>
<feature type="compositionally biased region" description="Basic and acidic residues" evidence="2">
    <location>
        <begin position="590"/>
        <end position="605"/>
    </location>
</feature>
<keyword evidence="5" id="KW-1185">Reference proteome</keyword>
<evidence type="ECO:0000313" key="5">
    <source>
        <dbReference type="Proteomes" id="UP001489004"/>
    </source>
</evidence>
<feature type="compositionally biased region" description="Acidic residues" evidence="2">
    <location>
        <begin position="615"/>
        <end position="625"/>
    </location>
</feature>
<evidence type="ECO:0000259" key="3">
    <source>
        <dbReference type="PROSITE" id="PS50800"/>
    </source>
</evidence>
<reference evidence="4 5" key="1">
    <citation type="journal article" date="2024" name="Nat. Commun.">
        <title>Phylogenomics reveals the evolutionary origins of lichenization in chlorophyte algae.</title>
        <authorList>
            <person name="Puginier C."/>
            <person name="Libourel C."/>
            <person name="Otte J."/>
            <person name="Skaloud P."/>
            <person name="Haon M."/>
            <person name="Grisel S."/>
            <person name="Petersen M."/>
            <person name="Berrin J.G."/>
            <person name="Delaux P.M."/>
            <person name="Dal Grande F."/>
            <person name="Keller J."/>
        </authorList>
    </citation>
    <scope>NUCLEOTIDE SEQUENCE [LARGE SCALE GENOMIC DNA]</scope>
    <source>
        <strain evidence="4 5">SAG 2043</strain>
    </source>
</reference>
<evidence type="ECO:0000313" key="4">
    <source>
        <dbReference type="EMBL" id="KAK9807846.1"/>
    </source>
</evidence>
<name>A0AAW1PEE8_9CHLO</name>
<feature type="compositionally biased region" description="Low complexity" evidence="2">
    <location>
        <begin position="470"/>
        <end position="490"/>
    </location>
</feature>
<sequence>MLSLHPIPASRTCRIRAGQVAWAKSSCSHLRSRRSFCPSCLLLPFQPLHSTNRRLSWPLGIVQRARQHAAPAPRTTAAAAAAKQSGEGAADNEPAGKPRAARQRQRERGVKGAPSPLPTITALRKQPKAKLVEQAQALGLPVDGVKEDLVTRLFDHYTAQAAMGPPAPIGDYVPEDSPSNLADAELAHQREGAAVEGVTVQSLLKLGKGTLKGQLDERGLATQGSKQQLAERLLHALRVAEYEALDEEEGEELRKAEMRLPAGFHREGFSSSETEALGAGDEDEQELANRQALQQARAHRDFLADRDELDIVPASYLSYDPDVTTDEEDWPPEEPDVRYGAHIPPEQQPGIIRDSEGRIVAADFGSGDQALDLLEMMSVKGADLAAEDLMREDEEFEDLLSIRDVLALDLSAEERAFLTGRIADLDADLDEPLDLEEVADELEQAFGGPYRGAEERSDQAAHAMDDSSDDLAMASAEAGAAAGEGVQEEGTGSGVEGEEGEDDDELPLMGQRWRAGDLSLADFERFLVEAEGLAEEDVGPTIEALLADAAAEQDQQGDLAEPGDADLAAADLLFAEDEVTAQETAAEDPEDRRFRRYERLPKRSYEAIAGRQDETVDEEDMEDSAANEAPVDSDLSSSRPSEEAAQSDPSATKRAQDPASSAADTGSSAGPAAGNGAGAAQKLPAPAQPPGVAGRSGAQRRAAAHELLAEVSLDLKEVVRLREQVALRRQVLQSMQKQVSRADESAAETRAQMEALRRQMAGLMTERRAWQQTKLKSLKDATAQVQQNMAAKAQLQAQLTGMEQQLSTLKAELAKRQASSQADPPAVEAQAADLVQPGVVVAAGMLTAAEIGKEAFGLVGRWVGRLMRSREDGADT</sequence>
<proteinExistence type="predicted"/>
<feature type="compositionally biased region" description="Low complexity" evidence="2">
    <location>
        <begin position="657"/>
        <end position="698"/>
    </location>
</feature>